<evidence type="ECO:0000313" key="2">
    <source>
        <dbReference type="EMBL" id="CAH3157023.1"/>
    </source>
</evidence>
<organism evidence="2 3">
    <name type="scientific">Porites lobata</name>
    <dbReference type="NCBI Taxonomy" id="104759"/>
    <lineage>
        <taxon>Eukaryota</taxon>
        <taxon>Metazoa</taxon>
        <taxon>Cnidaria</taxon>
        <taxon>Anthozoa</taxon>
        <taxon>Hexacorallia</taxon>
        <taxon>Scleractinia</taxon>
        <taxon>Fungiina</taxon>
        <taxon>Poritidae</taxon>
        <taxon>Porites</taxon>
    </lineage>
</organism>
<proteinExistence type="predicted"/>
<name>A0ABN8Q765_9CNID</name>
<evidence type="ECO:0000256" key="1">
    <source>
        <dbReference type="SAM" id="MobiDB-lite"/>
    </source>
</evidence>
<reference evidence="2 3" key="1">
    <citation type="submission" date="2022-05" db="EMBL/GenBank/DDBJ databases">
        <authorList>
            <consortium name="Genoscope - CEA"/>
            <person name="William W."/>
        </authorList>
    </citation>
    <scope>NUCLEOTIDE SEQUENCE [LARGE SCALE GENOMIC DNA]</scope>
</reference>
<dbReference type="Proteomes" id="UP001159405">
    <property type="component" value="Unassembled WGS sequence"/>
</dbReference>
<gene>
    <name evidence="2" type="ORF">PLOB_00002061</name>
</gene>
<feature type="region of interest" description="Disordered" evidence="1">
    <location>
        <begin position="206"/>
        <end position="229"/>
    </location>
</feature>
<keyword evidence="3" id="KW-1185">Reference proteome</keyword>
<comment type="caution">
    <text evidence="2">The sequence shown here is derived from an EMBL/GenBank/DDBJ whole genome shotgun (WGS) entry which is preliminary data.</text>
</comment>
<dbReference type="EMBL" id="CALNXK010000106">
    <property type="protein sequence ID" value="CAH3157023.1"/>
    <property type="molecule type" value="Genomic_DNA"/>
</dbReference>
<protein>
    <submittedName>
        <fullName evidence="2">Uncharacterized protein</fullName>
    </submittedName>
</protein>
<sequence length="229" mass="27037">MNESHEITGILIPRRIPKCRRATHRRKVRSCRRGTIKSLVPVFVFTESEIERQKFLRNSLSVLTFVKRTCISVSRHRYFHFNSTMALTDQMNRRERPLTTRKRAERTKHDFRCSIFRSAIGQASCLICTRRRQLTLSISDFDENDESLADRKPLLEKLGMEMYRDPHWSPYGKKRCYCRYGYEGKGPMNPWGGGFPPFGPFRPFPRVRYGPRRRPSRRKGSQTSDDEAE</sequence>
<evidence type="ECO:0000313" key="3">
    <source>
        <dbReference type="Proteomes" id="UP001159405"/>
    </source>
</evidence>
<accession>A0ABN8Q765</accession>
<feature type="compositionally biased region" description="Basic residues" evidence="1">
    <location>
        <begin position="209"/>
        <end position="220"/>
    </location>
</feature>